<dbReference type="InterPro" id="IPR000182">
    <property type="entry name" value="GNAT_dom"/>
</dbReference>
<dbReference type="Gene3D" id="3.40.630.30">
    <property type="match status" value="1"/>
</dbReference>
<dbReference type="Proteomes" id="UP000024816">
    <property type="component" value="Unassembled WGS sequence"/>
</dbReference>
<keyword evidence="2" id="KW-0012">Acyltransferase</keyword>
<dbReference type="InterPro" id="IPR050680">
    <property type="entry name" value="YpeA/RimI_acetyltransf"/>
</dbReference>
<dbReference type="EMBL" id="ARYJ01000003">
    <property type="protein sequence ID" value="KCZ89629.1"/>
    <property type="molecule type" value="Genomic_DNA"/>
</dbReference>
<dbReference type="OrthoDB" id="6172743at2"/>
<evidence type="ECO:0000313" key="5">
    <source>
        <dbReference type="Proteomes" id="UP000024816"/>
    </source>
</evidence>
<evidence type="ECO:0000256" key="1">
    <source>
        <dbReference type="ARBA" id="ARBA00022679"/>
    </source>
</evidence>
<dbReference type="AlphaFoldDB" id="A0A059FG72"/>
<name>A0A059FG72_9PROT</name>
<sequence length="162" mass="17524">MIRLRPMLAGEFADYLAYFIPDYAAEISANYGQDMDSALATAQQDVESSFPQGVDTPGQDIFCIVGDDDTAPLGYLWCKPDADGPCIFISDFCILPAHRGKGHAKAALSALEDIYAGMGHSEVRLRVAADNDIAQRLYLSAGFAPTGINMRKPFGRPAKSRS</sequence>
<accession>A0A059FG72</accession>
<dbReference type="PANTHER" id="PTHR43420">
    <property type="entry name" value="ACETYLTRANSFERASE"/>
    <property type="match status" value="1"/>
</dbReference>
<keyword evidence="1 4" id="KW-0808">Transferase</keyword>
<reference evidence="4 5" key="1">
    <citation type="journal article" date="2014" name="Antonie Van Leeuwenhoek">
        <title>Hyphomonas beringensis sp. nov. and Hyphomonas chukchiensis sp. nov., isolated from surface seawater of the Bering Sea and Chukchi Sea.</title>
        <authorList>
            <person name="Li C."/>
            <person name="Lai Q."/>
            <person name="Li G."/>
            <person name="Dong C."/>
            <person name="Wang J."/>
            <person name="Liao Y."/>
            <person name="Shao Z."/>
        </authorList>
    </citation>
    <scope>NUCLEOTIDE SEQUENCE [LARGE SCALE GENOMIC DNA]</scope>
    <source>
        <strain evidence="4 5">VP2</strain>
    </source>
</reference>
<proteinExistence type="predicted"/>
<comment type="caution">
    <text evidence="4">The sequence shown here is derived from an EMBL/GenBank/DDBJ whole genome shotgun (WGS) entry which is preliminary data.</text>
</comment>
<dbReference type="STRING" id="1280952.HJA_05237"/>
<protein>
    <submittedName>
        <fullName evidence="4">Acetyltransferase protein</fullName>
    </submittedName>
</protein>
<dbReference type="Pfam" id="PF00583">
    <property type="entry name" value="Acetyltransf_1"/>
    <property type="match status" value="1"/>
</dbReference>
<evidence type="ECO:0000256" key="2">
    <source>
        <dbReference type="ARBA" id="ARBA00023315"/>
    </source>
</evidence>
<dbReference type="CDD" id="cd04301">
    <property type="entry name" value="NAT_SF"/>
    <property type="match status" value="1"/>
</dbReference>
<evidence type="ECO:0000313" key="4">
    <source>
        <dbReference type="EMBL" id="KCZ89629.1"/>
    </source>
</evidence>
<evidence type="ECO:0000259" key="3">
    <source>
        <dbReference type="PROSITE" id="PS51186"/>
    </source>
</evidence>
<dbReference type="InterPro" id="IPR016181">
    <property type="entry name" value="Acyl_CoA_acyltransferase"/>
</dbReference>
<dbReference type="SUPFAM" id="SSF55729">
    <property type="entry name" value="Acyl-CoA N-acyltransferases (Nat)"/>
    <property type="match status" value="1"/>
</dbReference>
<gene>
    <name evidence="4" type="ORF">HJA_05237</name>
</gene>
<keyword evidence="5" id="KW-1185">Reference proteome</keyword>
<dbReference type="GO" id="GO:0016747">
    <property type="term" value="F:acyltransferase activity, transferring groups other than amino-acyl groups"/>
    <property type="evidence" value="ECO:0007669"/>
    <property type="project" value="InterPro"/>
</dbReference>
<dbReference type="RefSeq" id="WP_035579220.1">
    <property type="nucleotide sequence ID" value="NZ_ARYJ01000003.1"/>
</dbReference>
<dbReference type="PATRIC" id="fig|1280952.3.peg.1038"/>
<dbReference type="eggNOG" id="COG0456">
    <property type="taxonomic scope" value="Bacteria"/>
</dbReference>
<organism evidence="4 5">
    <name type="scientific">Hyphomonas jannaschiana VP2</name>
    <dbReference type="NCBI Taxonomy" id="1280952"/>
    <lineage>
        <taxon>Bacteria</taxon>
        <taxon>Pseudomonadati</taxon>
        <taxon>Pseudomonadota</taxon>
        <taxon>Alphaproteobacteria</taxon>
        <taxon>Hyphomonadales</taxon>
        <taxon>Hyphomonadaceae</taxon>
        <taxon>Hyphomonas</taxon>
    </lineage>
</organism>
<dbReference type="PROSITE" id="PS51186">
    <property type="entry name" value="GNAT"/>
    <property type="match status" value="1"/>
</dbReference>
<feature type="domain" description="N-acetyltransferase" evidence="3">
    <location>
        <begin position="2"/>
        <end position="162"/>
    </location>
</feature>